<reference evidence="3" key="1">
    <citation type="submission" date="2018-05" db="EMBL/GenBank/DDBJ databases">
        <authorList>
            <person name="Cea G.-C."/>
            <person name="William W."/>
        </authorList>
    </citation>
    <scope>NUCLEOTIDE SEQUENCE [LARGE SCALE GENOMIC DNA]</scope>
    <source>
        <strain evidence="3">DB21MT 5</strain>
    </source>
</reference>
<proteinExistence type="predicted"/>
<keyword evidence="3" id="KW-1185">Reference proteome</keyword>
<protein>
    <submittedName>
        <fullName evidence="2">Uncharacterized protein</fullName>
    </submittedName>
</protein>
<dbReference type="AlphaFoldDB" id="A0A330LLD6"/>
<dbReference type="Proteomes" id="UP000250163">
    <property type="component" value="Chromosome MORIYA"/>
</dbReference>
<evidence type="ECO:0000256" key="1">
    <source>
        <dbReference type="SAM" id="Phobius"/>
    </source>
</evidence>
<dbReference type="KEGG" id="mya:MORIYA_0981"/>
<keyword evidence="1" id="KW-1133">Transmembrane helix</keyword>
<sequence length="48" mass="5689">MQDQQKPCNYNVILYNTGSEISFYLLFSLFVLRGQKVLMEILDLYLPE</sequence>
<keyword evidence="1" id="KW-0812">Transmembrane</keyword>
<dbReference type="EMBL" id="LS483250">
    <property type="protein sequence ID" value="SQD77459.1"/>
    <property type="molecule type" value="Genomic_DNA"/>
</dbReference>
<accession>A0A330LLD6</accession>
<gene>
    <name evidence="2" type="ORF">MORIYA_0981</name>
</gene>
<name>A0A330LLD6_9GAMM</name>
<evidence type="ECO:0000313" key="2">
    <source>
        <dbReference type="EMBL" id="SQD77459.1"/>
    </source>
</evidence>
<feature type="transmembrane region" description="Helical" evidence="1">
    <location>
        <begin position="12"/>
        <end position="32"/>
    </location>
</feature>
<organism evidence="2 3">
    <name type="scientific">Moritella yayanosii</name>
    <dbReference type="NCBI Taxonomy" id="69539"/>
    <lineage>
        <taxon>Bacteria</taxon>
        <taxon>Pseudomonadati</taxon>
        <taxon>Pseudomonadota</taxon>
        <taxon>Gammaproteobacteria</taxon>
        <taxon>Alteromonadales</taxon>
        <taxon>Moritellaceae</taxon>
        <taxon>Moritella</taxon>
    </lineage>
</organism>
<keyword evidence="1" id="KW-0472">Membrane</keyword>
<evidence type="ECO:0000313" key="3">
    <source>
        <dbReference type="Proteomes" id="UP000250163"/>
    </source>
</evidence>